<reference evidence="2 3" key="1">
    <citation type="submission" date="2019-05" db="EMBL/GenBank/DDBJ databases">
        <title>Another draft genome of Portunus trituberculatus and its Hox gene families provides insights of decapod evolution.</title>
        <authorList>
            <person name="Jeong J.-H."/>
            <person name="Song I."/>
            <person name="Kim S."/>
            <person name="Choi T."/>
            <person name="Kim D."/>
            <person name="Ryu S."/>
            <person name="Kim W."/>
        </authorList>
    </citation>
    <scope>NUCLEOTIDE SEQUENCE [LARGE SCALE GENOMIC DNA]</scope>
    <source>
        <tissue evidence="2">Muscle</tissue>
    </source>
</reference>
<comment type="caution">
    <text evidence="2">The sequence shown here is derived from an EMBL/GenBank/DDBJ whole genome shotgun (WGS) entry which is preliminary data.</text>
</comment>
<feature type="transmembrane region" description="Helical" evidence="1">
    <location>
        <begin position="6"/>
        <end position="26"/>
    </location>
</feature>
<accession>A0A5B7GDJ6</accession>
<dbReference type="EMBL" id="VSRR010013333">
    <property type="protein sequence ID" value="MPC55636.1"/>
    <property type="molecule type" value="Genomic_DNA"/>
</dbReference>
<keyword evidence="1" id="KW-1133">Transmembrane helix</keyword>
<protein>
    <submittedName>
        <fullName evidence="2">Uncharacterized protein</fullName>
    </submittedName>
</protein>
<dbReference type="AlphaFoldDB" id="A0A5B7GDJ6"/>
<organism evidence="2 3">
    <name type="scientific">Portunus trituberculatus</name>
    <name type="common">Swimming crab</name>
    <name type="synonym">Neptunus trituberculatus</name>
    <dbReference type="NCBI Taxonomy" id="210409"/>
    <lineage>
        <taxon>Eukaryota</taxon>
        <taxon>Metazoa</taxon>
        <taxon>Ecdysozoa</taxon>
        <taxon>Arthropoda</taxon>
        <taxon>Crustacea</taxon>
        <taxon>Multicrustacea</taxon>
        <taxon>Malacostraca</taxon>
        <taxon>Eumalacostraca</taxon>
        <taxon>Eucarida</taxon>
        <taxon>Decapoda</taxon>
        <taxon>Pleocyemata</taxon>
        <taxon>Brachyura</taxon>
        <taxon>Eubrachyura</taxon>
        <taxon>Portunoidea</taxon>
        <taxon>Portunidae</taxon>
        <taxon>Portuninae</taxon>
        <taxon>Portunus</taxon>
    </lineage>
</organism>
<evidence type="ECO:0000256" key="1">
    <source>
        <dbReference type="SAM" id="Phobius"/>
    </source>
</evidence>
<evidence type="ECO:0000313" key="3">
    <source>
        <dbReference type="Proteomes" id="UP000324222"/>
    </source>
</evidence>
<gene>
    <name evidence="2" type="ORF">E2C01_049579</name>
</gene>
<evidence type="ECO:0000313" key="2">
    <source>
        <dbReference type="EMBL" id="MPC55636.1"/>
    </source>
</evidence>
<keyword evidence="1" id="KW-0812">Transmembrane</keyword>
<name>A0A5B7GDJ6_PORTR</name>
<keyword evidence="3" id="KW-1185">Reference proteome</keyword>
<dbReference type="Proteomes" id="UP000324222">
    <property type="component" value="Unassembled WGS sequence"/>
</dbReference>
<proteinExistence type="predicted"/>
<keyword evidence="1" id="KW-0472">Membrane</keyword>
<sequence length="125" mass="13474">MVSESTNNIVCVWGCLWAGLLFVSWWSEAPHEVLRVTVTPPPHLKRSSGSTTATNATAAANTATITASASPVLVLCMPGLQLCVSRQMPQAGRVAMLQRGLHPREVRLLVTQLAFSPTERAQSSY</sequence>